<dbReference type="Proteomes" id="UP001623290">
    <property type="component" value="Chromosome"/>
</dbReference>
<proteinExistence type="predicted"/>
<evidence type="ECO:0000313" key="4">
    <source>
        <dbReference type="Proteomes" id="UP001623290"/>
    </source>
</evidence>
<protein>
    <submittedName>
        <fullName evidence="3">FRG domain-containing protein</fullName>
    </submittedName>
</protein>
<dbReference type="Pfam" id="PF08867">
    <property type="entry name" value="FRG"/>
    <property type="match status" value="1"/>
</dbReference>
<dbReference type="EMBL" id="CP135443">
    <property type="protein sequence ID" value="WRY34768.1"/>
    <property type="molecule type" value="Genomic_DNA"/>
</dbReference>
<dbReference type="SMART" id="SM00901">
    <property type="entry name" value="FRG"/>
    <property type="match status" value="1"/>
</dbReference>
<dbReference type="RefSeq" id="WP_406721461.1">
    <property type="nucleotide sequence ID" value="NZ_CP135443.1"/>
</dbReference>
<gene>
    <name evidence="3" type="ORF">RPE78_05620</name>
</gene>
<evidence type="ECO:0000259" key="2">
    <source>
        <dbReference type="SMART" id="SM00901"/>
    </source>
</evidence>
<evidence type="ECO:0000256" key="1">
    <source>
        <dbReference type="SAM" id="MobiDB-lite"/>
    </source>
</evidence>
<accession>A0ABZ1E210</accession>
<reference evidence="3 4" key="1">
    <citation type="submission" date="2023-09" db="EMBL/GenBank/DDBJ databases">
        <title>Thioclava shenzhenensis sp. nov., a multidrug resistant bacteria-antagonizing species isolated from coastal seawater.</title>
        <authorList>
            <person name="Long M."/>
        </authorList>
    </citation>
    <scope>NUCLEOTIDE SEQUENCE [LARGE SCALE GENOMIC DNA]</scope>
    <source>
        <strain evidence="3 4">FTW29</strain>
    </source>
</reference>
<feature type="compositionally biased region" description="Basic and acidic residues" evidence="1">
    <location>
        <begin position="407"/>
        <end position="428"/>
    </location>
</feature>
<sequence length="546" mass="61709">MRVGVREYLLSKAPSGIMSLSPGAVLLGLREPNAQETNYAQKILDILDDQAVLLMDGDAKLEPAAKLVAKMLQAELVGASPESGTAGFLAAAELTEPSILKLLEDWRTEATRTRPYYLSLPVWPEFAVPNNKVDGLLPSCRVESWTHFVDVMRNREHNRAKLEMVYRGQRGFSWPLSPTLARKFPNGVIREGDRDQLLENFRLAMRGRGPDFTATDETEIWAYGQHVGLATPLLDWSKSPFVSLYFAFSEADDDGEDNPSRAIYCLDLTRLKAELPQLFVEPKSNDNARLVNQAGLFTLTPAGRENLETYIINALQDSSAIDFDGFVDNPTEDDGFEFPADDTAKRLSSYLCKIHIPNRDREECLAMLRKMNIHHGSLFPDPFGAAQYCNDWLQRSIREDEEEAQLRKRQEEADKKAEQERKKADQSKVAEMLPPSPSDTPIRERISNLLKHTFESANIDADPNDISEKVMKNYLENESIDWVLKDSSKARIRTEISRQLGLLIGAGVNGKKLAQDLTNIFEEEYRAKNILDFEKKTQTSFFKVSQ</sequence>
<feature type="domain" description="FRG" evidence="2">
    <location>
        <begin position="160"/>
        <end position="263"/>
    </location>
</feature>
<name>A0ABZ1E210_9RHOB</name>
<organism evidence="3 4">
    <name type="scientific">Thioclava litoralis</name>
    <dbReference type="NCBI Taxonomy" id="3076557"/>
    <lineage>
        <taxon>Bacteria</taxon>
        <taxon>Pseudomonadati</taxon>
        <taxon>Pseudomonadota</taxon>
        <taxon>Alphaproteobacteria</taxon>
        <taxon>Rhodobacterales</taxon>
        <taxon>Paracoccaceae</taxon>
        <taxon>Thioclava</taxon>
    </lineage>
</organism>
<dbReference type="InterPro" id="IPR014966">
    <property type="entry name" value="FRG-dom"/>
</dbReference>
<evidence type="ECO:0000313" key="3">
    <source>
        <dbReference type="EMBL" id="WRY34768.1"/>
    </source>
</evidence>
<keyword evidence="4" id="KW-1185">Reference proteome</keyword>
<feature type="region of interest" description="Disordered" evidence="1">
    <location>
        <begin position="407"/>
        <end position="442"/>
    </location>
</feature>